<protein>
    <submittedName>
        <fullName evidence="2">Uncharacterized protein</fullName>
    </submittedName>
</protein>
<evidence type="ECO:0000313" key="2">
    <source>
        <dbReference type="EMBL" id="PPQ99084.1"/>
    </source>
</evidence>
<accession>A0A409Y810</accession>
<dbReference type="EMBL" id="NHYE01001082">
    <property type="protein sequence ID" value="PPQ99084.1"/>
    <property type="molecule type" value="Genomic_DNA"/>
</dbReference>
<name>A0A409Y810_9AGAR</name>
<feature type="region of interest" description="Disordered" evidence="1">
    <location>
        <begin position="35"/>
        <end position="151"/>
    </location>
</feature>
<reference evidence="2 3" key="1">
    <citation type="journal article" date="2018" name="Evol. Lett.">
        <title>Horizontal gene cluster transfer increased hallucinogenic mushroom diversity.</title>
        <authorList>
            <person name="Reynolds H.T."/>
            <person name="Vijayakumar V."/>
            <person name="Gluck-Thaler E."/>
            <person name="Korotkin H.B."/>
            <person name="Matheny P.B."/>
            <person name="Slot J.C."/>
        </authorList>
    </citation>
    <scope>NUCLEOTIDE SEQUENCE [LARGE SCALE GENOMIC DNA]</scope>
    <source>
        <strain evidence="2 3">SRW20</strain>
    </source>
</reference>
<comment type="caution">
    <text evidence="2">The sequence shown here is derived from an EMBL/GenBank/DDBJ whole genome shotgun (WGS) entry which is preliminary data.</text>
</comment>
<dbReference type="InParanoid" id="A0A409Y810"/>
<organism evidence="2 3">
    <name type="scientific">Gymnopilus dilepis</name>
    <dbReference type="NCBI Taxonomy" id="231916"/>
    <lineage>
        <taxon>Eukaryota</taxon>
        <taxon>Fungi</taxon>
        <taxon>Dikarya</taxon>
        <taxon>Basidiomycota</taxon>
        <taxon>Agaricomycotina</taxon>
        <taxon>Agaricomycetes</taxon>
        <taxon>Agaricomycetidae</taxon>
        <taxon>Agaricales</taxon>
        <taxon>Agaricineae</taxon>
        <taxon>Hymenogastraceae</taxon>
        <taxon>Gymnopilus</taxon>
    </lineage>
</organism>
<proteinExistence type="predicted"/>
<feature type="compositionally biased region" description="Low complexity" evidence="1">
    <location>
        <begin position="48"/>
        <end position="61"/>
    </location>
</feature>
<dbReference type="AlphaFoldDB" id="A0A409Y810"/>
<keyword evidence="3" id="KW-1185">Reference proteome</keyword>
<sequence>MSTFDSQWCKKQDAKEALRRGEAITKYLHEKIAALESPSPSRQIQPTAVIASASMPSSPSNPSTPTPPATRAALKPSTSQPMAMWTPNLSRDALSAPSGFVLSDGRPAPRLRWTPNPRWLPFSSPATEAAAVDEGDNTESQPAPSHDEAEAELELAGRILLRAEENVIDARLRYTRAYIQFKKLREV</sequence>
<evidence type="ECO:0000313" key="3">
    <source>
        <dbReference type="Proteomes" id="UP000284706"/>
    </source>
</evidence>
<evidence type="ECO:0000256" key="1">
    <source>
        <dbReference type="SAM" id="MobiDB-lite"/>
    </source>
</evidence>
<dbReference type="Proteomes" id="UP000284706">
    <property type="component" value="Unassembled WGS sequence"/>
</dbReference>
<gene>
    <name evidence="2" type="ORF">CVT26_014388</name>
</gene>